<keyword evidence="2 6" id="KW-1003">Cell membrane</keyword>
<dbReference type="PIRSF" id="PIRSF018968">
    <property type="entry name" value="ABC_permease_BceB"/>
    <property type="match status" value="1"/>
</dbReference>
<feature type="transmembrane region" description="Helical" evidence="6">
    <location>
        <begin position="209"/>
        <end position="230"/>
    </location>
</feature>
<feature type="domain" description="ABC3 transporter permease C-terminal" evidence="7">
    <location>
        <begin position="66"/>
        <end position="176"/>
    </location>
</feature>
<dbReference type="Proteomes" id="UP001501510">
    <property type="component" value="Unassembled WGS sequence"/>
</dbReference>
<comment type="caution">
    <text evidence="8">The sequence shown here is derived from an EMBL/GenBank/DDBJ whole genome shotgun (WGS) entry which is preliminary data.</text>
</comment>
<feature type="transmembrane region" description="Helical" evidence="6">
    <location>
        <begin position="583"/>
        <end position="603"/>
    </location>
</feature>
<reference evidence="9" key="1">
    <citation type="journal article" date="2019" name="Int. J. Syst. Evol. Microbiol.">
        <title>The Global Catalogue of Microorganisms (GCM) 10K type strain sequencing project: providing services to taxonomists for standard genome sequencing and annotation.</title>
        <authorList>
            <consortium name="The Broad Institute Genomics Platform"/>
            <consortium name="The Broad Institute Genome Sequencing Center for Infectious Disease"/>
            <person name="Wu L."/>
            <person name="Ma J."/>
        </authorList>
    </citation>
    <scope>NUCLEOTIDE SEQUENCE [LARGE SCALE GENOMIC DNA]</scope>
    <source>
        <strain evidence="9">JCM 1407</strain>
    </source>
</reference>
<accession>A0ABP3UTL4</accession>
<keyword evidence="9" id="KW-1185">Reference proteome</keyword>
<dbReference type="RefSeq" id="WP_343760791.1">
    <property type="nucleotide sequence ID" value="NZ_BAAACG010000008.1"/>
</dbReference>
<comment type="subcellular location">
    <subcellularLocation>
        <location evidence="1 6">Cell membrane</location>
        <topology evidence="1 6">Multi-pass membrane protein</topology>
    </subcellularLocation>
</comment>
<evidence type="ECO:0000256" key="4">
    <source>
        <dbReference type="ARBA" id="ARBA00022989"/>
    </source>
</evidence>
<feature type="transmembrane region" description="Helical" evidence="6">
    <location>
        <begin position="293"/>
        <end position="312"/>
    </location>
</feature>
<dbReference type="PANTHER" id="PTHR46795">
    <property type="entry name" value="ABC TRANSPORTER PERMEASE-RELATED-RELATED"/>
    <property type="match status" value="1"/>
</dbReference>
<evidence type="ECO:0000256" key="1">
    <source>
        <dbReference type="ARBA" id="ARBA00004651"/>
    </source>
</evidence>
<evidence type="ECO:0000313" key="8">
    <source>
        <dbReference type="EMBL" id="GAA0739032.1"/>
    </source>
</evidence>
<proteinExistence type="inferred from homology"/>
<keyword evidence="4 6" id="KW-1133">Transmembrane helix</keyword>
<feature type="transmembrane region" description="Helical" evidence="6">
    <location>
        <begin position="609"/>
        <end position="632"/>
    </location>
</feature>
<keyword evidence="3 6" id="KW-0812">Transmembrane</keyword>
<evidence type="ECO:0000256" key="3">
    <source>
        <dbReference type="ARBA" id="ARBA00022692"/>
    </source>
</evidence>
<evidence type="ECO:0000259" key="7">
    <source>
        <dbReference type="Pfam" id="PF02687"/>
    </source>
</evidence>
<evidence type="ECO:0000313" key="9">
    <source>
        <dbReference type="Proteomes" id="UP001501510"/>
    </source>
</evidence>
<name>A0ABP3UTL4_9CLOT</name>
<sequence>MNLVKLIIRNLKKNIYNYYLYFIAIFTNVMLYNVFQSIRFNKQLNDFLYVQDSVLGNKSIFFVFYFASIIITLFSLIFIWNSTNFFIRKRKKEIGTYLLLGVRRRQIGSMIFIENIIIGIVALLIGTFMGTMLSKLFIMVLLRSINVYMIVNFTVSIEAITHTFYTFGILFLIISIHGYRYTYKFKLIEFFRPNETKVFIENLKKIKTIIFAILSIIFICISYILVLKISKPKDVLLVPLALIIGIIGTFMFFSSFLVLSIKFLRKIKRFYYKNTNSIAISNISNRINEDKTTLSIICLLTSITIILVGLTITSNKMMKGFSKNRTTSFSYVYESNDKNLDKAVEKIIFNNHTNTIKKSCEAEFLRYKTKIDESKISMEKSDQGKYTIDIISQSQFNKVAKSEGYKNIVEVKNDKNAIEAFQDGRKFSGSYDLDIFEKSENLKVNGETDYDIFPGKFAGLTYIVTDKTYNELYNKDNIRRLKGYFLTNIEDSYRVTEDIRKIMPADSKFYALYDEYKIMNISFGSFIFTAIFIAIVFIISTASIIYFRTLSESFEERQKYIILKNIGASKVQIKSCVKKQIRIIFGLPLVVTLFHSIVGLIAFSKILEIDFTVLASIMLVSYLLVYYIYYIITVKSYIKIINTNN</sequence>
<evidence type="ECO:0000256" key="6">
    <source>
        <dbReference type="PIRNR" id="PIRNR018968"/>
    </source>
</evidence>
<dbReference type="InterPro" id="IPR003838">
    <property type="entry name" value="ABC3_permease_C"/>
</dbReference>
<comment type="similarity">
    <text evidence="6">Belongs to the ABC-4 integral membrane protein family.</text>
</comment>
<dbReference type="PANTHER" id="PTHR46795:SF3">
    <property type="entry name" value="ABC TRANSPORTER PERMEASE"/>
    <property type="match status" value="1"/>
</dbReference>
<feature type="transmembrane region" description="Helical" evidence="6">
    <location>
        <begin position="236"/>
        <end position="259"/>
    </location>
</feature>
<feature type="transmembrane region" description="Helical" evidence="6">
    <location>
        <begin position="60"/>
        <end position="87"/>
    </location>
</feature>
<gene>
    <name evidence="8" type="ORF">GCM10008906_17260</name>
</gene>
<feature type="transmembrane region" description="Helical" evidence="6">
    <location>
        <begin position="526"/>
        <end position="547"/>
    </location>
</feature>
<feature type="transmembrane region" description="Helical" evidence="6">
    <location>
        <begin position="20"/>
        <end position="40"/>
    </location>
</feature>
<keyword evidence="5 6" id="KW-0472">Membrane</keyword>
<organism evidence="8 9">
    <name type="scientific">Clostridium oceanicum</name>
    <dbReference type="NCBI Taxonomy" id="1543"/>
    <lineage>
        <taxon>Bacteria</taxon>
        <taxon>Bacillati</taxon>
        <taxon>Bacillota</taxon>
        <taxon>Clostridia</taxon>
        <taxon>Eubacteriales</taxon>
        <taxon>Clostridiaceae</taxon>
        <taxon>Clostridium</taxon>
    </lineage>
</organism>
<dbReference type="Pfam" id="PF02687">
    <property type="entry name" value="FtsX"/>
    <property type="match status" value="1"/>
</dbReference>
<dbReference type="EMBL" id="BAAACG010000008">
    <property type="protein sequence ID" value="GAA0739032.1"/>
    <property type="molecule type" value="Genomic_DNA"/>
</dbReference>
<evidence type="ECO:0000256" key="2">
    <source>
        <dbReference type="ARBA" id="ARBA00022475"/>
    </source>
</evidence>
<evidence type="ECO:0000256" key="5">
    <source>
        <dbReference type="ARBA" id="ARBA00023136"/>
    </source>
</evidence>
<protein>
    <submittedName>
        <fullName evidence="8">ABC transporter permease</fullName>
    </submittedName>
</protein>
<keyword evidence="6" id="KW-0813">Transport</keyword>
<dbReference type="InterPro" id="IPR027022">
    <property type="entry name" value="ABC_permease_BceB-typ"/>
</dbReference>
<dbReference type="InterPro" id="IPR052536">
    <property type="entry name" value="ABC-4_Integral_Memb_Prot"/>
</dbReference>
<feature type="transmembrane region" description="Helical" evidence="6">
    <location>
        <begin position="149"/>
        <end position="176"/>
    </location>
</feature>
<feature type="transmembrane region" description="Helical" evidence="6">
    <location>
        <begin position="107"/>
        <end position="129"/>
    </location>
</feature>